<feature type="compositionally biased region" description="Polar residues" evidence="2">
    <location>
        <begin position="1"/>
        <end position="12"/>
    </location>
</feature>
<sequence>MLLGSLQCTQKGRVQPPAGSRGGAVYTDNFGGVWVTSEDAQEVVYYAPHTLATTIQQQQQQLSFPLSTHDISIAPLSTSSPAYTVAFRCGTMRCTADKAFREERIYSLFPLSRPACDSDGSEHVLCIVTTCGTLAFIQVPTSHRHEPPLPETAVQPYQEVHLNVHVCAATVTSGGEQNLVLCCHDGDFTEVLRVAVVSSAERLDSSDPAAADAEYEVDAKGLFRVEGRIAVVLHDSVMDALVTVSDTGYVDVWDLASAKDVTAMYGSLSWDCSRYGAPTCALLCRDYLWVGLTTGQLLVFLFSSRHGAVATPQSHSVQVLRGHTSRVTGLLRMSLGTSVWSCAEDSAKVNVWDAASAAFRGSFVFPDIGLVSWQAGAVQVRTALWGIDGATGGPSLMQVTQSLLDPNDTQVHTREETRAHHCNEALLHAYQVFWRSMAQTLRHLLLGDAADASADAMESTSTALQLIWQDVSGAGDNSDVLDALHAMCDTLPRLRAAYCRGGAGGGDNARDLLSLVEACVTWHEQQGSISREVEALLCSLNASSGETTCLTSLEDVEEEVLLLRARVDELQLELARIRDGRDSDAASEGAEEAIDKTITKELQGAQDVLHDEVEKNRELKAQLSEAQSEVKVLASQHTHMQQLLEASDEQVVQLRRSLLAAKRAAEVTASDVSSMFEMEARLHASQGVIAELSAKVDTLLNEADVTRASLHELQERQGAAKAVLQRVLNTQNDLADDVSSLVDDVSTAIASFKKSHRAALTENAAALLGVVEEAMYRLEMSIEKRLRDQQEWLHSLSHGLKAAMA</sequence>
<comment type="caution">
    <text evidence="3">The sequence shown here is derived from an EMBL/GenBank/DDBJ whole genome shotgun (WGS) entry which is preliminary data.</text>
</comment>
<keyword evidence="1" id="KW-0175">Coiled coil</keyword>
<evidence type="ECO:0000313" key="3">
    <source>
        <dbReference type="EMBL" id="KAL0525164.1"/>
    </source>
</evidence>
<evidence type="ECO:0000256" key="1">
    <source>
        <dbReference type="SAM" id="Coils"/>
    </source>
</evidence>
<dbReference type="Proteomes" id="UP001501274">
    <property type="component" value="Unassembled WGS sequence"/>
</dbReference>
<dbReference type="InterPro" id="IPR036322">
    <property type="entry name" value="WD40_repeat_dom_sf"/>
</dbReference>
<dbReference type="Gene3D" id="2.130.10.10">
    <property type="entry name" value="YVTN repeat-like/Quinoprotein amine dehydrogenase"/>
    <property type="match status" value="1"/>
</dbReference>
<name>A0AAW3BR47_9TRYP</name>
<proteinExistence type="predicted"/>
<dbReference type="EMBL" id="JBAMZN010000022">
    <property type="protein sequence ID" value="KAL0525164.1"/>
    <property type="molecule type" value="Genomic_DNA"/>
</dbReference>
<organism evidence="3 4">
    <name type="scientific">Leishmania naiffi</name>
    <dbReference type="NCBI Taxonomy" id="5678"/>
    <lineage>
        <taxon>Eukaryota</taxon>
        <taxon>Discoba</taxon>
        <taxon>Euglenozoa</taxon>
        <taxon>Kinetoplastea</taxon>
        <taxon>Metakinetoplastina</taxon>
        <taxon>Trypanosomatida</taxon>
        <taxon>Trypanosomatidae</taxon>
        <taxon>Leishmaniinae</taxon>
        <taxon>Leishmania</taxon>
        <taxon>Leishmania naiffi species complex</taxon>
    </lineage>
</organism>
<dbReference type="InterPro" id="IPR015943">
    <property type="entry name" value="WD40/YVTN_repeat-like_dom_sf"/>
</dbReference>
<evidence type="ECO:0000256" key="2">
    <source>
        <dbReference type="SAM" id="MobiDB-lite"/>
    </source>
</evidence>
<evidence type="ECO:0008006" key="5">
    <source>
        <dbReference type="Google" id="ProtNLM"/>
    </source>
</evidence>
<keyword evidence="4" id="KW-1185">Reference proteome</keyword>
<gene>
    <name evidence="3" type="ORF">Q4I28_003370</name>
</gene>
<dbReference type="AlphaFoldDB" id="A0AAW3BR47"/>
<protein>
    <recommendedName>
        <fullName evidence="5">Guanine nucleotide-binding protein subunit beta-like protein</fullName>
    </recommendedName>
</protein>
<reference evidence="3 4" key="1">
    <citation type="submission" date="2024-02" db="EMBL/GenBank/DDBJ databases">
        <title>FIRST GENOME SEQUENCES OF Leishmania (Viannia) shawi, Leishmania (Viannia) lindenbergi AND Leishmania (Viannia) utingensis.</title>
        <authorList>
            <person name="Resadore F."/>
            <person name="Custodio M.G.F."/>
            <person name="Boite M.C."/>
            <person name="Cupolillo E."/>
            <person name="Ferreira G.E.M."/>
        </authorList>
    </citation>
    <scope>NUCLEOTIDE SEQUENCE [LARGE SCALE GENOMIC DNA]</scope>
    <source>
        <strain evidence="3 4">MDAS/BR/1979/M5533</strain>
    </source>
</reference>
<feature type="coiled-coil region" evidence="1">
    <location>
        <begin position="602"/>
        <end position="636"/>
    </location>
</feature>
<dbReference type="SUPFAM" id="SSF50978">
    <property type="entry name" value="WD40 repeat-like"/>
    <property type="match status" value="1"/>
</dbReference>
<feature type="region of interest" description="Disordered" evidence="2">
    <location>
        <begin position="1"/>
        <end position="20"/>
    </location>
</feature>
<evidence type="ECO:0000313" key="4">
    <source>
        <dbReference type="Proteomes" id="UP001501274"/>
    </source>
</evidence>
<accession>A0AAW3BR47</accession>